<organism evidence="3 4">
    <name type="scientific">Cyanobium usitatum str. Tous</name>
    <dbReference type="NCBI Taxonomy" id="2116684"/>
    <lineage>
        <taxon>Bacteria</taxon>
        <taxon>Bacillati</taxon>
        <taxon>Cyanobacteriota</taxon>
        <taxon>Cyanophyceae</taxon>
        <taxon>Synechococcales</taxon>
        <taxon>Prochlorococcaceae</taxon>
        <taxon>Cyanobium</taxon>
    </lineage>
</organism>
<dbReference type="Pfam" id="PF05099">
    <property type="entry name" value="TerB"/>
    <property type="match status" value="1"/>
</dbReference>
<dbReference type="AlphaFoldDB" id="A0A2P7MZC7"/>
<dbReference type="Proteomes" id="UP000243002">
    <property type="component" value="Unassembled WGS sequence"/>
</dbReference>
<name>A0A2P7MZC7_9CYAN</name>
<sequence>MTDQVTHPLLAYPEVERVAYLSIIAELSNVDSKFDEQERKHLDEQLKAFEISDEGKAKVYAAVFHFKEEHRSEVLASLHALDDSDLRFTLIADLFLLALSNGYISVEELEYVEVIGSELGITKDQVMAIKDVQFHLWQLRSTPSDSDAFKAMLKECASNLAAAGVPIAAIAGTGSVFGLSAAGITSGLAALGGLIGGGMLAGTVLVVPAIAVGSAWGVKKLVDLVIDKK</sequence>
<keyword evidence="1" id="KW-0812">Transmembrane</keyword>
<protein>
    <recommendedName>
        <fullName evidence="2">Co-chaperone DjlA N-terminal domain-containing protein</fullName>
    </recommendedName>
</protein>
<dbReference type="Gene3D" id="1.10.3680.10">
    <property type="entry name" value="TerB-like"/>
    <property type="match status" value="1"/>
</dbReference>
<dbReference type="RefSeq" id="WP_106502066.1">
    <property type="nucleotide sequence ID" value="NZ_PXXO01000003.1"/>
</dbReference>
<evidence type="ECO:0000313" key="4">
    <source>
        <dbReference type="Proteomes" id="UP000243002"/>
    </source>
</evidence>
<keyword evidence="1" id="KW-0472">Membrane</keyword>
<feature type="transmembrane region" description="Helical" evidence="1">
    <location>
        <begin position="160"/>
        <end position="182"/>
    </location>
</feature>
<keyword evidence="4" id="KW-1185">Reference proteome</keyword>
<feature type="domain" description="Co-chaperone DjlA N-terminal" evidence="2">
    <location>
        <begin position="18"/>
        <end position="130"/>
    </location>
</feature>
<dbReference type="EMBL" id="PXXO01000003">
    <property type="protein sequence ID" value="PSJ06560.1"/>
    <property type="molecule type" value="Genomic_DNA"/>
</dbReference>
<feature type="transmembrane region" description="Helical" evidence="1">
    <location>
        <begin position="188"/>
        <end position="212"/>
    </location>
</feature>
<evidence type="ECO:0000313" key="3">
    <source>
        <dbReference type="EMBL" id="PSJ06560.1"/>
    </source>
</evidence>
<comment type="caution">
    <text evidence="3">The sequence shown here is derived from an EMBL/GenBank/DDBJ whole genome shotgun (WGS) entry which is preliminary data.</text>
</comment>
<keyword evidence="1" id="KW-1133">Transmembrane helix</keyword>
<reference evidence="3 4" key="1">
    <citation type="journal article" date="2018" name="Environ. Microbiol.">
        <title>Ecological and genomic features of two widespread freshwater picocyanobacteria.</title>
        <authorList>
            <person name="Cabello-Yeves P.J."/>
            <person name="Picazo A."/>
            <person name="Camacho A."/>
            <person name="Callieri C."/>
            <person name="Rosselli R."/>
            <person name="Roda-Garcia J.J."/>
            <person name="Coutinho F.H."/>
            <person name="Rodriguez-Valera F."/>
        </authorList>
    </citation>
    <scope>NUCLEOTIDE SEQUENCE [LARGE SCALE GENOMIC DNA]</scope>
    <source>
        <strain evidence="3 4">Tous</strain>
    </source>
</reference>
<evidence type="ECO:0000256" key="1">
    <source>
        <dbReference type="SAM" id="Phobius"/>
    </source>
</evidence>
<dbReference type="InterPro" id="IPR029024">
    <property type="entry name" value="TerB-like"/>
</dbReference>
<dbReference type="InterPro" id="IPR007791">
    <property type="entry name" value="DjlA_N"/>
</dbReference>
<dbReference type="OrthoDB" id="565147at2"/>
<gene>
    <name evidence="3" type="ORF">C7K55_03690</name>
</gene>
<evidence type="ECO:0000259" key="2">
    <source>
        <dbReference type="Pfam" id="PF05099"/>
    </source>
</evidence>
<dbReference type="SUPFAM" id="SSF158682">
    <property type="entry name" value="TerB-like"/>
    <property type="match status" value="1"/>
</dbReference>
<proteinExistence type="predicted"/>
<accession>A0A2P7MZC7</accession>